<organism evidence="1">
    <name type="scientific">uncultured bacterium contig00055</name>
    <dbReference type="NCBI Taxonomy" id="1181539"/>
    <lineage>
        <taxon>Bacteria</taxon>
        <taxon>environmental samples</taxon>
    </lineage>
</organism>
<accession>A0A806KJX0</accession>
<evidence type="ECO:0000313" key="1">
    <source>
        <dbReference type="EMBL" id="AGS53514.1"/>
    </source>
</evidence>
<proteinExistence type="predicted"/>
<sequence>MIGQLMPTMPAFSLSGLEGELINEMRVMGVTNIRLGNFVL</sequence>
<dbReference type="AlphaFoldDB" id="A0A806KJX0"/>
<name>A0A806KJX0_9BACT</name>
<reference evidence="1" key="1">
    <citation type="submission" date="2012-03" db="EMBL/GenBank/DDBJ databases">
        <title>Functional metagenomics reveals considerable lignocellulase gene clusters in the gut microbiome of a wood-feeding higher termite.</title>
        <authorList>
            <person name="Liu N."/>
        </authorList>
    </citation>
    <scope>NUCLEOTIDE SEQUENCE</scope>
</reference>
<protein>
    <submittedName>
        <fullName evidence="1">Uncharacterized protein</fullName>
    </submittedName>
</protein>
<dbReference type="EMBL" id="JQ844235">
    <property type="protein sequence ID" value="AGS53514.1"/>
    <property type="molecule type" value="Genomic_DNA"/>
</dbReference>